<dbReference type="PANTHER" id="PTHR20857">
    <property type="entry name" value="THIAMINE-PHOSPHATE PYROPHOSPHORYLASE"/>
    <property type="match status" value="1"/>
</dbReference>
<dbReference type="Pfam" id="PF02581">
    <property type="entry name" value="TMP-TENI"/>
    <property type="match status" value="1"/>
</dbReference>
<dbReference type="SUPFAM" id="SSF51391">
    <property type="entry name" value="Thiamin phosphate synthase"/>
    <property type="match status" value="1"/>
</dbReference>
<protein>
    <submittedName>
        <fullName evidence="4">Transcriptional regulator</fullName>
    </submittedName>
</protein>
<dbReference type="PANTHER" id="PTHR20857:SF22">
    <property type="entry name" value="THIAZOLE TAUTOMERASE"/>
    <property type="match status" value="1"/>
</dbReference>
<evidence type="ECO:0000259" key="3">
    <source>
        <dbReference type="Pfam" id="PF02581"/>
    </source>
</evidence>
<evidence type="ECO:0000313" key="4">
    <source>
        <dbReference type="EMBL" id="KPH78268.1"/>
    </source>
</evidence>
<accession>A0ABR5MN14</accession>
<evidence type="ECO:0000256" key="2">
    <source>
        <dbReference type="ARBA" id="ARBA00022977"/>
    </source>
</evidence>
<dbReference type="CDD" id="cd00564">
    <property type="entry name" value="TMP_TenI"/>
    <property type="match status" value="1"/>
</dbReference>
<comment type="pathway">
    <text evidence="1">Cofactor biosynthesis; thiamine diphosphate biosynthesis.</text>
</comment>
<gene>
    <name evidence="4" type="ORF">AFL42_01990</name>
</gene>
<evidence type="ECO:0000256" key="1">
    <source>
        <dbReference type="ARBA" id="ARBA00004948"/>
    </source>
</evidence>
<keyword evidence="5" id="KW-1185">Reference proteome</keyword>
<comment type="caution">
    <text evidence="4">The sequence shown here is derived from an EMBL/GenBank/DDBJ whole genome shotgun (WGS) entry which is preliminary data.</text>
</comment>
<sequence>MCFYFKGGLTNGLGKLHIISTGQQTPETLASIVEKIGPFVDRIHLRERIWSDRAMVHTMELLQSKGVPGHKIIVNSRLDVAHVMQAGGVQLTHHSMELSMVRDAYCDLTIGCSVHDVEEAVLAEERGADYLLYGHVFESKSKPGVKPRGLDALKQVAQNVSIPVIAIGGIKPENTKEVIRCGASGIAVLSGVLLANDPVKQAILYRDALRKVANDEKTT</sequence>
<dbReference type="InterPro" id="IPR022998">
    <property type="entry name" value="ThiamineP_synth_TenI"/>
</dbReference>
<dbReference type="Gene3D" id="3.20.20.70">
    <property type="entry name" value="Aldolase class I"/>
    <property type="match status" value="1"/>
</dbReference>
<dbReference type="EMBL" id="LGTK01000004">
    <property type="protein sequence ID" value="KPH78268.1"/>
    <property type="molecule type" value="Genomic_DNA"/>
</dbReference>
<name>A0ABR5MN14_9BACI</name>
<dbReference type="InterPro" id="IPR013785">
    <property type="entry name" value="Aldolase_TIM"/>
</dbReference>
<feature type="domain" description="Thiamine phosphate synthase/TenI" evidence="3">
    <location>
        <begin position="19"/>
        <end position="192"/>
    </location>
</feature>
<dbReference type="Proteomes" id="UP000037854">
    <property type="component" value="Unassembled WGS sequence"/>
</dbReference>
<evidence type="ECO:0000313" key="5">
    <source>
        <dbReference type="Proteomes" id="UP000037854"/>
    </source>
</evidence>
<reference evidence="4 5" key="1">
    <citation type="submission" date="2015-07" db="EMBL/GenBank/DDBJ databases">
        <title>High-quality draft genome sequence of Oceanobacillus caeni HM6, a bacillus isolated from a human feces.</title>
        <authorList>
            <person name="Kumar J."/>
            <person name="Verma M.K."/>
            <person name="Pandey R."/>
            <person name="Bhambi M."/>
            <person name="Chauhan N."/>
        </authorList>
    </citation>
    <scope>NUCLEOTIDE SEQUENCE [LARGE SCALE GENOMIC DNA]</scope>
    <source>
        <strain evidence="4 5">HM6</strain>
    </source>
</reference>
<proteinExistence type="predicted"/>
<dbReference type="InterPro" id="IPR036206">
    <property type="entry name" value="ThiamineP_synth_sf"/>
</dbReference>
<keyword evidence="2" id="KW-0784">Thiamine biosynthesis</keyword>
<organism evidence="4 5">
    <name type="scientific">Oceanobacillus caeni</name>
    <dbReference type="NCBI Taxonomy" id="405946"/>
    <lineage>
        <taxon>Bacteria</taxon>
        <taxon>Bacillati</taxon>
        <taxon>Bacillota</taxon>
        <taxon>Bacilli</taxon>
        <taxon>Bacillales</taxon>
        <taxon>Bacillaceae</taxon>
        <taxon>Oceanobacillus</taxon>
    </lineage>
</organism>